<dbReference type="SUPFAM" id="SSF51069">
    <property type="entry name" value="Carbonic anhydrase"/>
    <property type="match status" value="1"/>
</dbReference>
<dbReference type="PANTHER" id="PTHR18952">
    <property type="entry name" value="CARBONIC ANHYDRASE"/>
    <property type="match status" value="1"/>
</dbReference>
<dbReference type="InterPro" id="IPR023561">
    <property type="entry name" value="Carbonic_anhydrase_a-class"/>
</dbReference>
<dbReference type="RefSeq" id="XP_065653881.1">
    <property type="nucleotide sequence ID" value="XM_065797809.1"/>
</dbReference>
<dbReference type="InterPro" id="IPR036398">
    <property type="entry name" value="CA_dom_sf"/>
</dbReference>
<gene>
    <name evidence="4" type="primary">LOC136080751</name>
</gene>
<keyword evidence="3" id="KW-1185">Reference proteome</keyword>
<dbReference type="InterPro" id="IPR001148">
    <property type="entry name" value="CA_dom"/>
</dbReference>
<reference evidence="4" key="1">
    <citation type="submission" date="2025-08" db="UniProtKB">
        <authorList>
            <consortium name="RefSeq"/>
        </authorList>
    </citation>
    <scope>IDENTIFICATION</scope>
</reference>
<dbReference type="CDD" id="cd00326">
    <property type="entry name" value="alpha_CA"/>
    <property type="match status" value="1"/>
</dbReference>
<evidence type="ECO:0000313" key="3">
    <source>
        <dbReference type="Proteomes" id="UP001652625"/>
    </source>
</evidence>
<dbReference type="Pfam" id="PF00194">
    <property type="entry name" value="Carb_anhydrase"/>
    <property type="match status" value="1"/>
</dbReference>
<evidence type="ECO:0000256" key="1">
    <source>
        <dbReference type="ARBA" id="ARBA00010718"/>
    </source>
</evidence>
<dbReference type="Proteomes" id="UP001652625">
    <property type="component" value="Chromosome 05"/>
</dbReference>
<accession>A0ABM4BXD1</accession>
<protein>
    <submittedName>
        <fullName evidence="4">Carbonic anhydrase 13-like</fullName>
    </submittedName>
</protein>
<dbReference type="PROSITE" id="PS51144">
    <property type="entry name" value="ALPHA_CA_2"/>
    <property type="match status" value="1"/>
</dbReference>
<name>A0ABM4BXD1_HYDVU</name>
<organism evidence="3 4">
    <name type="scientific">Hydra vulgaris</name>
    <name type="common">Hydra</name>
    <name type="synonym">Hydra attenuata</name>
    <dbReference type="NCBI Taxonomy" id="6087"/>
    <lineage>
        <taxon>Eukaryota</taxon>
        <taxon>Metazoa</taxon>
        <taxon>Cnidaria</taxon>
        <taxon>Hydrozoa</taxon>
        <taxon>Hydroidolina</taxon>
        <taxon>Anthoathecata</taxon>
        <taxon>Aplanulata</taxon>
        <taxon>Hydridae</taxon>
        <taxon>Hydra</taxon>
    </lineage>
</organism>
<sequence length="333" mass="39254">MMLIRQINKIPFVKKRYFNSKLLTSTEIDNKSYIWCFFESHFGLHRKNFHYFHHLYTSYWDYSKEHGPDHWQEIWEFKNCQSPIDIIKQNIEYDNSLKPLELITKPIQINARNLGFNISFLADNFKSLVLCGGPLKYNYAFREMHFHWGEVHKGKCNLGCEHTFDGKRFAAELHVVHWNTDLYETDMQAMRSKDGLTVIGLLIDASDLYEQNKEFNFINETFRKVLYPNEHTIINISPYFLFPSCVQNYYTYSGSLTIPPLSENVTWVLFPDPIRISFNQLSDLSVTHSVEKNSQQKARHLSTEAGSTIITNNFRPIQPLNNRIVRSSFKNLI</sequence>
<dbReference type="Gene3D" id="3.10.200.10">
    <property type="entry name" value="Alpha carbonic anhydrase"/>
    <property type="match status" value="1"/>
</dbReference>
<dbReference type="PANTHER" id="PTHR18952:SF124">
    <property type="entry name" value="CARBONIC ANHYDRASE 7"/>
    <property type="match status" value="1"/>
</dbReference>
<feature type="domain" description="Alpha-carbonic anhydrase" evidence="2">
    <location>
        <begin position="58"/>
        <end position="329"/>
    </location>
</feature>
<evidence type="ECO:0000259" key="2">
    <source>
        <dbReference type="PROSITE" id="PS51144"/>
    </source>
</evidence>
<evidence type="ECO:0000313" key="4">
    <source>
        <dbReference type="RefSeq" id="XP_065653881.1"/>
    </source>
</evidence>
<dbReference type="SMART" id="SM01057">
    <property type="entry name" value="Carb_anhydrase"/>
    <property type="match status" value="1"/>
</dbReference>
<dbReference type="GeneID" id="136080751"/>
<comment type="similarity">
    <text evidence="1">Belongs to the alpha-carbonic anhydrase family.</text>
</comment>
<proteinExistence type="inferred from homology"/>